<dbReference type="InterPro" id="IPR010583">
    <property type="entry name" value="MipA"/>
</dbReference>
<reference evidence="7" key="1">
    <citation type="submission" date="2016-10" db="EMBL/GenBank/DDBJ databases">
        <authorList>
            <person name="Varghese N."/>
            <person name="Submissions S."/>
        </authorList>
    </citation>
    <scope>NUCLEOTIDE SEQUENCE [LARGE SCALE GENOMIC DNA]</scope>
    <source>
        <strain evidence="7">CGMCC 1.6775</strain>
    </source>
</reference>
<comment type="similarity">
    <text evidence="2">Belongs to the MipA/OmpV family.</text>
</comment>
<dbReference type="Pfam" id="PF06629">
    <property type="entry name" value="MipA"/>
    <property type="match status" value="1"/>
</dbReference>
<evidence type="ECO:0000256" key="1">
    <source>
        <dbReference type="ARBA" id="ARBA00004442"/>
    </source>
</evidence>
<dbReference type="AlphaFoldDB" id="A0A1I5AFL3"/>
<comment type="subcellular location">
    <subcellularLocation>
        <location evidence="1">Cell outer membrane</location>
    </subcellularLocation>
</comment>
<dbReference type="PANTHER" id="PTHR38776">
    <property type="entry name" value="MLTA-INTERACTING PROTEIN-RELATED"/>
    <property type="match status" value="1"/>
</dbReference>
<keyword evidence="3" id="KW-0732">Signal</keyword>
<evidence type="ECO:0000256" key="2">
    <source>
        <dbReference type="ARBA" id="ARBA00005722"/>
    </source>
</evidence>
<protein>
    <submittedName>
        <fullName evidence="6">Outer membrane scaffolding protein for murein synthesis, MipA/OmpV family</fullName>
    </submittedName>
</protein>
<keyword evidence="5" id="KW-0998">Cell outer membrane</keyword>
<accession>A0A1I5AFL3</accession>
<dbReference type="GO" id="GO:0009279">
    <property type="term" value="C:cell outer membrane"/>
    <property type="evidence" value="ECO:0007669"/>
    <property type="project" value="UniProtKB-SubCell"/>
</dbReference>
<sequence length="277" mass="30487">MKKFIGLTLVLFVQVFFVQTAIGEESGTALVPLPSVDDFTRGEDGWGVGLGLGIEYESAYEGSDEYELEVDPAGAVQWRNGNDIYYWAGAALGWRGLRSQAWLFDVAVAFPFEEGREESDSEDGRLDGLGDIDGSTEIVLQARRALDSDWRYWLDGRLIASEDGSLGIFGAGRRFGDQTDGTGSDLSLVLVFHDSDYANRDFGITAEQAANSGLAETDLDGGFRSIGLNYTFRYFLSDNWQLYGEALYEHFSSDVRDSPIARSDFEAEVGVGAIYVF</sequence>
<evidence type="ECO:0000313" key="7">
    <source>
        <dbReference type="Proteomes" id="UP000199339"/>
    </source>
</evidence>
<proteinExistence type="inferred from homology"/>
<keyword evidence="7" id="KW-1185">Reference proteome</keyword>
<evidence type="ECO:0000256" key="3">
    <source>
        <dbReference type="ARBA" id="ARBA00022729"/>
    </source>
</evidence>
<dbReference type="Proteomes" id="UP000199339">
    <property type="component" value="Unassembled WGS sequence"/>
</dbReference>
<name>A0A1I5AFL3_9GAMM</name>
<dbReference type="RefSeq" id="WP_092006826.1">
    <property type="nucleotide sequence ID" value="NZ_FOUR01000011.1"/>
</dbReference>
<gene>
    <name evidence="6" type="ORF">SAMN04487961_3503</name>
</gene>
<dbReference type="PANTHER" id="PTHR38776:SF1">
    <property type="entry name" value="MLTA-INTERACTING PROTEIN-RELATED"/>
    <property type="match status" value="1"/>
</dbReference>
<organism evidence="6 7">
    <name type="scientific">Marinobacter pelagius</name>
    <dbReference type="NCBI Taxonomy" id="379482"/>
    <lineage>
        <taxon>Bacteria</taxon>
        <taxon>Pseudomonadati</taxon>
        <taxon>Pseudomonadota</taxon>
        <taxon>Gammaproteobacteria</taxon>
        <taxon>Pseudomonadales</taxon>
        <taxon>Marinobacteraceae</taxon>
        <taxon>Marinobacter</taxon>
    </lineage>
</organism>
<evidence type="ECO:0000313" key="6">
    <source>
        <dbReference type="EMBL" id="SFN60989.1"/>
    </source>
</evidence>
<evidence type="ECO:0000256" key="5">
    <source>
        <dbReference type="ARBA" id="ARBA00023237"/>
    </source>
</evidence>
<keyword evidence="4" id="KW-0472">Membrane</keyword>
<dbReference type="OrthoDB" id="5827747at2"/>
<dbReference type="EMBL" id="FOUR01000011">
    <property type="protein sequence ID" value="SFN60989.1"/>
    <property type="molecule type" value="Genomic_DNA"/>
</dbReference>
<evidence type="ECO:0000256" key="4">
    <source>
        <dbReference type="ARBA" id="ARBA00023136"/>
    </source>
</evidence>